<dbReference type="Proteomes" id="UP000242814">
    <property type="component" value="Unassembled WGS sequence"/>
</dbReference>
<evidence type="ECO:0000313" key="1">
    <source>
        <dbReference type="EMBL" id="ODH13352.1"/>
    </source>
</evidence>
<proteinExistence type="predicted"/>
<dbReference type="EMBL" id="LZYO01000509">
    <property type="protein sequence ID" value="ODH13352.1"/>
    <property type="molecule type" value="Genomic_DNA"/>
</dbReference>
<evidence type="ECO:0000313" key="2">
    <source>
        <dbReference type="Proteomes" id="UP000242814"/>
    </source>
</evidence>
<evidence type="ECO:0008006" key="3">
    <source>
        <dbReference type="Google" id="ProtNLM"/>
    </source>
</evidence>
<reference evidence="1 2" key="1">
    <citation type="submission" date="2016-06" db="EMBL/GenBank/DDBJ databases">
        <authorList>
            <person name="Kjaerup R.B."/>
            <person name="Dalgaard T.S."/>
            <person name="Juul-Madsen H.R."/>
        </authorList>
    </citation>
    <scope>NUCLEOTIDE SEQUENCE [LARGE SCALE GENOMIC DNA]</scope>
    <source>
        <strain evidence="1 2">Pb300</strain>
    </source>
</reference>
<comment type="caution">
    <text evidence="1">The sequence shown here is derived from an EMBL/GenBank/DDBJ whole genome shotgun (WGS) entry which is preliminary data.</text>
</comment>
<sequence>EKLNKAGRDLPQSPRLTMMPLTREVYYPTGLVDRGSDVYLFARIIFVLLYRGTCGEAWEVILGSDGRCGAGPDADADADADAGINATGLVANWRDVQDANRIHSTPKSEG</sequence>
<protein>
    <recommendedName>
        <fullName evidence="3">Protein kinase domain-containing protein</fullName>
    </recommendedName>
</protein>
<accession>A0A1D2J4W7</accession>
<name>A0A1D2J4W7_PARBR</name>
<organism evidence="1 2">
    <name type="scientific">Paracoccidioides brasiliensis</name>
    <dbReference type="NCBI Taxonomy" id="121759"/>
    <lineage>
        <taxon>Eukaryota</taxon>
        <taxon>Fungi</taxon>
        <taxon>Dikarya</taxon>
        <taxon>Ascomycota</taxon>
        <taxon>Pezizomycotina</taxon>
        <taxon>Eurotiomycetes</taxon>
        <taxon>Eurotiomycetidae</taxon>
        <taxon>Onygenales</taxon>
        <taxon>Ajellomycetaceae</taxon>
        <taxon>Paracoccidioides</taxon>
    </lineage>
</organism>
<gene>
    <name evidence="1" type="ORF">ACO22_07347</name>
</gene>
<feature type="non-terminal residue" evidence="1">
    <location>
        <position position="1"/>
    </location>
</feature>
<dbReference type="AlphaFoldDB" id="A0A1D2J4W7"/>
<dbReference type="VEuPathDB" id="FungiDB:PABG_11752"/>